<comment type="caution">
    <text evidence="4">The sequence shown here is derived from an EMBL/GenBank/DDBJ whole genome shotgun (WGS) entry which is preliminary data.</text>
</comment>
<reference evidence="4 5" key="1">
    <citation type="journal article" date="2017" name="Front. Microbiol.">
        <title>Comparative Genomic Analysis of the Class Epsilonproteobacteria and Proposed Reclassification to Epsilonbacteraeota (phyl. nov.).</title>
        <authorList>
            <person name="Waite D.W."/>
            <person name="Vanwonterghem I."/>
            <person name="Rinke C."/>
            <person name="Parks D.H."/>
            <person name="Zhang Y."/>
            <person name="Takai K."/>
            <person name="Sievert S.M."/>
            <person name="Simon J."/>
            <person name="Campbell B.J."/>
            <person name="Hanson T.E."/>
            <person name="Woyke T."/>
            <person name="Klotz M.G."/>
            <person name="Hugenholtz P."/>
        </authorList>
    </citation>
    <scope>NUCLEOTIDE SEQUENCE [LARGE SCALE GENOMIC DNA]</scope>
    <source>
        <strain evidence="4">UBA12443</strain>
    </source>
</reference>
<accession>A0A2D3WLS9</accession>
<gene>
    <name evidence="4" type="ORF">CFH83_01630</name>
</gene>
<evidence type="ECO:0000256" key="1">
    <source>
        <dbReference type="PROSITE-ProRule" id="PRU00285"/>
    </source>
</evidence>
<protein>
    <submittedName>
        <fullName evidence="4">Heat-shock protein Hsp20</fullName>
    </submittedName>
</protein>
<dbReference type="Gene3D" id="2.60.40.790">
    <property type="match status" value="1"/>
</dbReference>
<dbReference type="InterPro" id="IPR008978">
    <property type="entry name" value="HSP20-like_chaperone"/>
</dbReference>
<sequence>MLLTRFDPFKELRTLEERISGAFSSDLSKDVFSSFTPSVNTREGEFAYHIDVDLPGVKKEDISVKVENGVLTLKGERKTKKEVKKEDYYQCESSFGSFTRSFTLPSNIDAENVHAENKDGVLEITLPKKETKGESVKQIKVK</sequence>
<comment type="similarity">
    <text evidence="1 2">Belongs to the small heat shock protein (HSP20) family.</text>
</comment>
<dbReference type="EMBL" id="DLUI01000026">
    <property type="protein sequence ID" value="DAB39266.1"/>
    <property type="molecule type" value="Genomic_DNA"/>
</dbReference>
<dbReference type="SUPFAM" id="SSF49764">
    <property type="entry name" value="HSP20-like chaperones"/>
    <property type="match status" value="1"/>
</dbReference>
<dbReference type="Proteomes" id="UP000228859">
    <property type="component" value="Unassembled WGS sequence"/>
</dbReference>
<dbReference type="InterPro" id="IPR031107">
    <property type="entry name" value="Small_HSP"/>
</dbReference>
<dbReference type="AlphaFoldDB" id="A0A2D3WLS9"/>
<evidence type="ECO:0000259" key="3">
    <source>
        <dbReference type="PROSITE" id="PS01031"/>
    </source>
</evidence>
<organism evidence="4 5">
    <name type="scientific">Sulfuricurvum kujiense</name>
    <dbReference type="NCBI Taxonomy" id="148813"/>
    <lineage>
        <taxon>Bacteria</taxon>
        <taxon>Pseudomonadati</taxon>
        <taxon>Campylobacterota</taxon>
        <taxon>Epsilonproteobacteria</taxon>
        <taxon>Campylobacterales</taxon>
        <taxon>Sulfurimonadaceae</taxon>
        <taxon>Sulfuricurvum</taxon>
    </lineage>
</organism>
<evidence type="ECO:0000313" key="5">
    <source>
        <dbReference type="Proteomes" id="UP000228859"/>
    </source>
</evidence>
<dbReference type="PANTHER" id="PTHR11527">
    <property type="entry name" value="HEAT-SHOCK PROTEIN 20 FAMILY MEMBER"/>
    <property type="match status" value="1"/>
</dbReference>
<dbReference type="PROSITE" id="PS01031">
    <property type="entry name" value="SHSP"/>
    <property type="match status" value="1"/>
</dbReference>
<evidence type="ECO:0000313" key="4">
    <source>
        <dbReference type="EMBL" id="DAB39266.1"/>
    </source>
</evidence>
<dbReference type="InterPro" id="IPR002068">
    <property type="entry name" value="A-crystallin/Hsp20_dom"/>
</dbReference>
<dbReference type="CDD" id="cd06464">
    <property type="entry name" value="ACD_sHsps-like"/>
    <property type="match status" value="1"/>
</dbReference>
<proteinExistence type="inferred from homology"/>
<dbReference type="RefSeq" id="WP_294896951.1">
    <property type="nucleotide sequence ID" value="NZ_DLUI01000026.1"/>
</dbReference>
<name>A0A2D3WLS9_9BACT</name>
<dbReference type="Pfam" id="PF00011">
    <property type="entry name" value="HSP20"/>
    <property type="match status" value="1"/>
</dbReference>
<evidence type="ECO:0000256" key="2">
    <source>
        <dbReference type="RuleBase" id="RU003616"/>
    </source>
</evidence>
<feature type="domain" description="SHSP" evidence="3">
    <location>
        <begin position="30"/>
        <end position="142"/>
    </location>
</feature>